<gene>
    <name evidence="4" type="ORF">L596_026184</name>
</gene>
<feature type="domain" description="C-type lectin" evidence="3">
    <location>
        <begin position="177"/>
        <end position="289"/>
    </location>
</feature>
<evidence type="ECO:0000256" key="2">
    <source>
        <dbReference type="SAM" id="SignalP"/>
    </source>
</evidence>
<dbReference type="EMBL" id="AZBU02000010">
    <property type="protein sequence ID" value="TKR62193.1"/>
    <property type="molecule type" value="Genomic_DNA"/>
</dbReference>
<protein>
    <recommendedName>
        <fullName evidence="3">C-type lectin domain-containing protein</fullName>
    </recommendedName>
</protein>
<dbReference type="AlphaFoldDB" id="A0A4U5M1L2"/>
<proteinExistence type="predicted"/>
<dbReference type="Proteomes" id="UP000298663">
    <property type="component" value="Unassembled WGS sequence"/>
</dbReference>
<dbReference type="PANTHER" id="PTHR22803">
    <property type="entry name" value="MANNOSE, PHOSPHOLIPASE, LECTIN RECEPTOR RELATED"/>
    <property type="match status" value="1"/>
</dbReference>
<evidence type="ECO:0000259" key="3">
    <source>
        <dbReference type="PROSITE" id="PS50041"/>
    </source>
</evidence>
<sequence length="308" mass="34568">MSTLLLLFTGILATANAGCSPFMIESADGKMCYMMYEGALSFDQAMEMCQEEQGTLAAIHDRTQNEKLLGQFDNDYFIGGTQLGKKWTWTDGSAFSYTHWAAGQPRKGGNKRCVKVDSVTGLWSNVDCSITLPFLCQLPSIPGDPMTTWAPSRKLYFNPLFDLSYPDTDCPTASVCHKGMVYTIPDPYFSTWNDAQQYCKAKFNGQLASIHDDDLEKQLHYLSYESGSNTAYIGGRIENGKFVWSDGTPVDYTHWVDMYTPNYSDSQLTCLMFSADMGDSTTGWYFETCTTQMQDTTNALCEYPMKKN</sequence>
<dbReference type="InterPro" id="IPR016187">
    <property type="entry name" value="CTDL_fold"/>
</dbReference>
<feature type="signal peptide" evidence="2">
    <location>
        <begin position="1"/>
        <end position="17"/>
    </location>
</feature>
<comment type="caution">
    <text evidence="4">The sequence shown here is derived from an EMBL/GenBank/DDBJ whole genome shotgun (WGS) entry which is preliminary data.</text>
</comment>
<dbReference type="InterPro" id="IPR016186">
    <property type="entry name" value="C-type_lectin-like/link_sf"/>
</dbReference>
<dbReference type="Gene3D" id="3.10.100.10">
    <property type="entry name" value="Mannose-Binding Protein A, subunit A"/>
    <property type="match status" value="2"/>
</dbReference>
<keyword evidence="2" id="KW-0732">Signal</keyword>
<dbReference type="STRING" id="34508.A0A4U5M1L2"/>
<reference evidence="4 5" key="2">
    <citation type="journal article" date="2019" name="G3 (Bethesda)">
        <title>Hybrid Assembly of the Genome of the Entomopathogenic Nematode Steinernema carpocapsae Identifies the X-Chromosome.</title>
        <authorList>
            <person name="Serra L."/>
            <person name="Macchietto M."/>
            <person name="Macias-Munoz A."/>
            <person name="McGill C.J."/>
            <person name="Rodriguez I.M."/>
            <person name="Rodriguez B."/>
            <person name="Murad R."/>
            <person name="Mortazavi A."/>
        </authorList>
    </citation>
    <scope>NUCLEOTIDE SEQUENCE [LARGE SCALE GENOMIC DNA]</scope>
    <source>
        <strain evidence="4 5">ALL</strain>
    </source>
</reference>
<evidence type="ECO:0000256" key="1">
    <source>
        <dbReference type="ARBA" id="ARBA00023157"/>
    </source>
</evidence>
<dbReference type="OrthoDB" id="441660at2759"/>
<feature type="domain" description="C-type lectin" evidence="3">
    <location>
        <begin position="28"/>
        <end position="137"/>
    </location>
</feature>
<dbReference type="Pfam" id="PF00059">
    <property type="entry name" value="Lectin_C"/>
    <property type="match status" value="2"/>
</dbReference>
<evidence type="ECO:0000313" key="5">
    <source>
        <dbReference type="Proteomes" id="UP000298663"/>
    </source>
</evidence>
<dbReference type="SMART" id="SM00034">
    <property type="entry name" value="CLECT"/>
    <property type="match status" value="2"/>
</dbReference>
<dbReference type="PROSITE" id="PS00615">
    <property type="entry name" value="C_TYPE_LECTIN_1"/>
    <property type="match status" value="1"/>
</dbReference>
<evidence type="ECO:0000313" key="4">
    <source>
        <dbReference type="EMBL" id="TKR62193.1"/>
    </source>
</evidence>
<feature type="chain" id="PRO_5020800572" description="C-type lectin domain-containing protein" evidence="2">
    <location>
        <begin position="18"/>
        <end position="308"/>
    </location>
</feature>
<organism evidence="4 5">
    <name type="scientific">Steinernema carpocapsae</name>
    <name type="common">Entomopathogenic nematode</name>
    <dbReference type="NCBI Taxonomy" id="34508"/>
    <lineage>
        <taxon>Eukaryota</taxon>
        <taxon>Metazoa</taxon>
        <taxon>Ecdysozoa</taxon>
        <taxon>Nematoda</taxon>
        <taxon>Chromadorea</taxon>
        <taxon>Rhabditida</taxon>
        <taxon>Tylenchina</taxon>
        <taxon>Panagrolaimomorpha</taxon>
        <taxon>Strongyloidoidea</taxon>
        <taxon>Steinernematidae</taxon>
        <taxon>Steinernema</taxon>
    </lineage>
</organism>
<keyword evidence="5" id="KW-1185">Reference proteome</keyword>
<dbReference type="SUPFAM" id="SSF56436">
    <property type="entry name" value="C-type lectin-like"/>
    <property type="match status" value="2"/>
</dbReference>
<dbReference type="PROSITE" id="PS50041">
    <property type="entry name" value="C_TYPE_LECTIN_2"/>
    <property type="match status" value="2"/>
</dbReference>
<dbReference type="InterPro" id="IPR001304">
    <property type="entry name" value="C-type_lectin-like"/>
</dbReference>
<name>A0A4U5M1L2_STECR</name>
<reference evidence="4 5" key="1">
    <citation type="journal article" date="2015" name="Genome Biol.">
        <title>Comparative genomics of Steinernema reveals deeply conserved gene regulatory networks.</title>
        <authorList>
            <person name="Dillman A.R."/>
            <person name="Macchietto M."/>
            <person name="Porter C.F."/>
            <person name="Rogers A."/>
            <person name="Williams B."/>
            <person name="Antoshechkin I."/>
            <person name="Lee M.M."/>
            <person name="Goodwin Z."/>
            <person name="Lu X."/>
            <person name="Lewis E.E."/>
            <person name="Goodrich-Blair H."/>
            <person name="Stock S.P."/>
            <person name="Adams B.J."/>
            <person name="Sternberg P.W."/>
            <person name="Mortazavi A."/>
        </authorList>
    </citation>
    <scope>NUCLEOTIDE SEQUENCE [LARGE SCALE GENOMIC DNA]</scope>
    <source>
        <strain evidence="4 5">ALL</strain>
    </source>
</reference>
<keyword evidence="1" id="KW-1015">Disulfide bond</keyword>
<dbReference type="InterPro" id="IPR050111">
    <property type="entry name" value="C-type_lectin/snaclec_domain"/>
</dbReference>
<accession>A0A4U5M1L2</accession>
<dbReference type="InterPro" id="IPR018378">
    <property type="entry name" value="C-type_lectin_CS"/>
</dbReference>
<dbReference type="CDD" id="cd00037">
    <property type="entry name" value="CLECT"/>
    <property type="match status" value="2"/>
</dbReference>